<name>A0A3A9YQV0_9ACTN</name>
<keyword evidence="2" id="KW-1185">Reference proteome</keyword>
<proteinExistence type="predicted"/>
<accession>A0A3A9YQV0</accession>
<evidence type="ECO:0000313" key="1">
    <source>
        <dbReference type="EMBL" id="RKN38461.1"/>
    </source>
</evidence>
<reference evidence="1 2" key="1">
    <citation type="journal article" date="2004" name="Syst. Appl. Microbiol.">
        <title>Cryptoendolithic actinomycetes from antarctic sandstone rock samples: Micromonospora endolithica sp. nov. and two isolates related to Micromonospora coerulea Jensen 1932.</title>
        <authorList>
            <person name="Hirsch P."/>
            <person name="Mevs U."/>
            <person name="Kroppenstedt R.M."/>
            <person name="Schumann P."/>
            <person name="Stackebrandt E."/>
        </authorList>
    </citation>
    <scope>NUCLEOTIDE SEQUENCE [LARGE SCALE GENOMIC DNA]</scope>
    <source>
        <strain evidence="1 2">JCM 12677</strain>
    </source>
</reference>
<evidence type="ECO:0000313" key="2">
    <source>
        <dbReference type="Proteomes" id="UP000281726"/>
    </source>
</evidence>
<dbReference type="EMBL" id="RBAK01000021">
    <property type="protein sequence ID" value="RKN38461.1"/>
    <property type="molecule type" value="Genomic_DNA"/>
</dbReference>
<dbReference type="AlphaFoldDB" id="A0A3A9YQV0"/>
<organism evidence="1 2">
    <name type="scientific">Micromonospora endolithica</name>
    <dbReference type="NCBI Taxonomy" id="230091"/>
    <lineage>
        <taxon>Bacteria</taxon>
        <taxon>Bacillati</taxon>
        <taxon>Actinomycetota</taxon>
        <taxon>Actinomycetes</taxon>
        <taxon>Micromonosporales</taxon>
        <taxon>Micromonosporaceae</taxon>
        <taxon>Micromonospora</taxon>
    </lineage>
</organism>
<comment type="caution">
    <text evidence="1">The sequence shown here is derived from an EMBL/GenBank/DDBJ whole genome shotgun (WGS) entry which is preliminary data.</text>
</comment>
<protein>
    <recommendedName>
        <fullName evidence="3">Terminase</fullName>
    </recommendedName>
</protein>
<sequence length="495" mass="54654">MRRARRPLDGWQVDGVTLMTSCREDGQWACYEYCEWVSRQNGKGGMLEARALTGFLLLGEQLILWSAHLYKTAVEMFRRVKALIRALGRKVKPNNDDLWWVPAVVVDEETGEPREEEVLVKVSNANDNRGFERLDTGARILFIARSAGGGRGMSGDVNIIDETFDYDRDEHSALLYTLSARPNPQIIYTSSPPLKGDTGEIMYDLRRRGDPTAPRDADDGPWEQDPSLGYRDWGHAGDLDDIQVDIDDPATAAEVNPAYGIRISLETIERELRSDRAGYPRERLGIWPREIRAQNGAVISGELWEALADRESKRVGDIAIAIDVSPERDGAIAIAGVRADGLAHWELIENRQGTDWIVDRVVALKTKHNPLVIAIDGKGPAGSLVSDLMKRGIKPSADPQEPKHGDLVVSGPQDMADAWGKFVDTAKQKQGRHRGQPHLDAALGGAKIRSIGDGGTAWGRKHSANIAPLVAVTLAHWAYETRAHLIVAEAAPNIW</sequence>
<evidence type="ECO:0008006" key="3">
    <source>
        <dbReference type="Google" id="ProtNLM"/>
    </source>
</evidence>
<dbReference type="Proteomes" id="UP000281726">
    <property type="component" value="Unassembled WGS sequence"/>
</dbReference>
<dbReference type="Gene3D" id="3.40.50.300">
    <property type="entry name" value="P-loop containing nucleotide triphosphate hydrolases"/>
    <property type="match status" value="1"/>
</dbReference>
<dbReference type="InterPro" id="IPR027417">
    <property type="entry name" value="P-loop_NTPase"/>
</dbReference>
<gene>
    <name evidence="1" type="ORF">D7223_31135</name>
</gene>